<evidence type="ECO:0000313" key="2">
    <source>
        <dbReference type="EMBL" id="WEL39563.1"/>
    </source>
</evidence>
<dbReference type="Proteomes" id="UP001217963">
    <property type="component" value="Chromosome VII"/>
</dbReference>
<dbReference type="EMBL" id="CP119071">
    <property type="protein sequence ID" value="WEL39563.1"/>
    <property type="molecule type" value="Genomic_DNA"/>
</dbReference>
<dbReference type="EMBL" id="CP119072">
    <property type="protein sequence ID" value="WEL39994.1"/>
    <property type="molecule type" value="Genomic_DNA"/>
</dbReference>
<proteinExistence type="predicted"/>
<evidence type="ECO:0000313" key="1">
    <source>
        <dbReference type="EMBL" id="WEL39141.1"/>
    </source>
</evidence>
<name>A0ABY8CM53_ENCHE</name>
<dbReference type="EMBL" id="CP119068">
    <property type="protein sequence ID" value="WEL39141.1"/>
    <property type="molecule type" value="Genomic_DNA"/>
</dbReference>
<dbReference type="Proteomes" id="UP001217963">
    <property type="component" value="Chromosome XI"/>
</dbReference>
<reference evidence="3 4" key="1">
    <citation type="submission" date="2023-02" db="EMBL/GenBank/DDBJ databases">
        <title>Encephalitozoon hellem ATCC 50451 complete genome.</title>
        <authorList>
            <person name="Mascarenhas dos Santos A.C."/>
            <person name="Julian A.T."/>
            <person name="Pombert J.-F."/>
        </authorList>
    </citation>
    <scope>NUCLEOTIDE SEQUENCE [LARGE SCALE GENOMIC DNA]</scope>
    <source>
        <strain evidence="3 4">ATCC 50451</strain>
    </source>
</reference>
<keyword evidence="4" id="KW-1185">Reference proteome</keyword>
<protein>
    <submittedName>
        <fullName evidence="3">Uncharacterized protein</fullName>
    </submittedName>
</protein>
<evidence type="ECO:0000313" key="4">
    <source>
        <dbReference type="Proteomes" id="UP001217963"/>
    </source>
</evidence>
<evidence type="ECO:0000313" key="3">
    <source>
        <dbReference type="EMBL" id="WEL39994.1"/>
    </source>
</evidence>
<gene>
    <name evidence="1" type="ORF">PFJ87_07g02240</name>
    <name evidence="2" type="ORF">PFJ87_10g00070</name>
    <name evidence="3" type="ORF">PFJ87_11g02330</name>
</gene>
<organism evidence="3 4">
    <name type="scientific">Encephalitozoon hellem</name>
    <name type="common">Microsporidian parasite</name>
    <dbReference type="NCBI Taxonomy" id="27973"/>
    <lineage>
        <taxon>Eukaryota</taxon>
        <taxon>Fungi</taxon>
        <taxon>Fungi incertae sedis</taxon>
        <taxon>Microsporidia</taxon>
        <taxon>Unikaryonidae</taxon>
        <taxon>Encephalitozoon</taxon>
    </lineage>
</organism>
<accession>A0ABY8CM53</accession>
<sequence>MSESVEEVEGVDLKALRGSVEVNFEECDTKLLREVIELISLSSWLECEIITRD</sequence>
<dbReference type="Proteomes" id="UP001217963">
    <property type="component" value="Chromosome X"/>
</dbReference>